<dbReference type="AlphaFoldDB" id="A0AA39WZD8"/>
<evidence type="ECO:0000313" key="1">
    <source>
        <dbReference type="EMBL" id="KAK0624147.1"/>
    </source>
</evidence>
<reference evidence="1" key="1">
    <citation type="submission" date="2023-06" db="EMBL/GenBank/DDBJ databases">
        <title>Genome-scale phylogeny and comparative genomics of the fungal order Sordariales.</title>
        <authorList>
            <consortium name="Lawrence Berkeley National Laboratory"/>
            <person name="Hensen N."/>
            <person name="Bonometti L."/>
            <person name="Westerberg I."/>
            <person name="Brannstrom I.O."/>
            <person name="Guillou S."/>
            <person name="Cros-Aarteil S."/>
            <person name="Calhoun S."/>
            <person name="Haridas S."/>
            <person name="Kuo A."/>
            <person name="Mondo S."/>
            <person name="Pangilinan J."/>
            <person name="Riley R."/>
            <person name="Labutti K."/>
            <person name="Andreopoulos B."/>
            <person name="Lipzen A."/>
            <person name="Chen C."/>
            <person name="Yanf M."/>
            <person name="Daum C."/>
            <person name="Ng V."/>
            <person name="Clum A."/>
            <person name="Steindorff A."/>
            <person name="Ohm R."/>
            <person name="Martin F."/>
            <person name="Silar P."/>
            <person name="Natvig D."/>
            <person name="Lalanne C."/>
            <person name="Gautier V."/>
            <person name="Ament-Velasquez S.L."/>
            <person name="Kruys A."/>
            <person name="Hutchinson M.I."/>
            <person name="Powell A.J."/>
            <person name="Barry K."/>
            <person name="Miller A.N."/>
            <person name="Grigoriev I.V."/>
            <person name="Debuchy R."/>
            <person name="Gladieux P."/>
            <person name="Thoren M.H."/>
            <person name="Johannesson H."/>
        </authorList>
    </citation>
    <scope>NUCLEOTIDE SEQUENCE</scope>
    <source>
        <strain evidence="1">CBS 606.72</strain>
    </source>
</reference>
<keyword evidence="2" id="KW-1185">Reference proteome</keyword>
<sequence>MAQRLAVTPPPGSEVLVTLPNNTLFLTDNLHFPNNNGPITLWSGLANPIPPFVNSNYWATLCIRAEGKIKATARAEFSEPAPGPNLKGKRLANAVKAKVEEFRGDEDRTTWCFAMELLVYDLVCLAEGDFVKSGDRTLTENLERGHALRVSRRHLPFQFFDWLKATADVDIVPREFLGPEEFFSGDGELQWFGTGEWVTTMSLE</sequence>
<accession>A0AA39WZD8</accession>
<gene>
    <name evidence="1" type="ORF">B0T14DRAFT_565444</name>
</gene>
<protein>
    <submittedName>
        <fullName evidence="1">Uncharacterized protein</fullName>
    </submittedName>
</protein>
<name>A0AA39WZD8_9PEZI</name>
<proteinExistence type="predicted"/>
<dbReference type="EMBL" id="JAULSU010000003">
    <property type="protein sequence ID" value="KAK0624147.1"/>
    <property type="molecule type" value="Genomic_DNA"/>
</dbReference>
<evidence type="ECO:0000313" key="2">
    <source>
        <dbReference type="Proteomes" id="UP001175000"/>
    </source>
</evidence>
<comment type="caution">
    <text evidence="1">The sequence shown here is derived from an EMBL/GenBank/DDBJ whole genome shotgun (WGS) entry which is preliminary data.</text>
</comment>
<organism evidence="1 2">
    <name type="scientific">Immersiella caudata</name>
    <dbReference type="NCBI Taxonomy" id="314043"/>
    <lineage>
        <taxon>Eukaryota</taxon>
        <taxon>Fungi</taxon>
        <taxon>Dikarya</taxon>
        <taxon>Ascomycota</taxon>
        <taxon>Pezizomycotina</taxon>
        <taxon>Sordariomycetes</taxon>
        <taxon>Sordariomycetidae</taxon>
        <taxon>Sordariales</taxon>
        <taxon>Lasiosphaeriaceae</taxon>
        <taxon>Immersiella</taxon>
    </lineage>
</organism>
<dbReference type="Proteomes" id="UP001175000">
    <property type="component" value="Unassembled WGS sequence"/>
</dbReference>